<dbReference type="STRING" id="179408.Osc7112_3394"/>
<keyword evidence="4" id="KW-1185">Reference proteome</keyword>
<dbReference type="InterPro" id="IPR041685">
    <property type="entry name" value="AAA_GajA/Old/RecF-like"/>
</dbReference>
<dbReference type="GO" id="GO:0006302">
    <property type="term" value="P:double-strand break repair"/>
    <property type="evidence" value="ECO:0007669"/>
    <property type="project" value="InterPro"/>
</dbReference>
<evidence type="ECO:0000313" key="3">
    <source>
        <dbReference type="EMBL" id="AFZ07770.1"/>
    </source>
</evidence>
<dbReference type="Pfam" id="PF13175">
    <property type="entry name" value="AAA_15"/>
    <property type="match status" value="1"/>
</dbReference>
<proteinExistence type="predicted"/>
<evidence type="ECO:0000313" key="4">
    <source>
        <dbReference type="Proteomes" id="UP000010478"/>
    </source>
</evidence>
<evidence type="ECO:0008006" key="5">
    <source>
        <dbReference type="Google" id="ProtNLM"/>
    </source>
</evidence>
<dbReference type="Proteomes" id="UP000010478">
    <property type="component" value="Chromosome"/>
</dbReference>
<dbReference type="GO" id="GO:0016887">
    <property type="term" value="F:ATP hydrolysis activity"/>
    <property type="evidence" value="ECO:0007669"/>
    <property type="project" value="InterPro"/>
</dbReference>
<dbReference type="PANTHER" id="PTHR43581">
    <property type="entry name" value="ATP/GTP PHOSPHATASE"/>
    <property type="match status" value="1"/>
</dbReference>
<dbReference type="eggNOG" id="COG3950">
    <property type="taxonomic scope" value="Bacteria"/>
</dbReference>
<dbReference type="EMBL" id="CP003614">
    <property type="protein sequence ID" value="AFZ07770.1"/>
    <property type="molecule type" value="Genomic_DNA"/>
</dbReference>
<dbReference type="HOGENOM" id="CLU_030088_0_0_3"/>
<dbReference type="PATRIC" id="fig|179408.3.peg.4174"/>
<evidence type="ECO:0000259" key="2">
    <source>
        <dbReference type="Pfam" id="PF13476"/>
    </source>
</evidence>
<gene>
    <name evidence="3" type="ORF">Osc7112_3394</name>
</gene>
<dbReference type="Gene3D" id="3.40.50.300">
    <property type="entry name" value="P-loop containing nucleotide triphosphate hydrolases"/>
    <property type="match status" value="2"/>
</dbReference>
<feature type="domain" description="Rad50/SbcC-type AAA" evidence="2">
    <location>
        <begin position="5"/>
        <end position="89"/>
    </location>
</feature>
<dbReference type="KEGG" id="oni:Osc7112_3394"/>
<organism evidence="3 4">
    <name type="scientific">Phormidium nigroviride PCC 7112</name>
    <dbReference type="NCBI Taxonomy" id="179408"/>
    <lineage>
        <taxon>Bacteria</taxon>
        <taxon>Bacillati</taxon>
        <taxon>Cyanobacteriota</taxon>
        <taxon>Cyanophyceae</taxon>
        <taxon>Oscillatoriophycideae</taxon>
        <taxon>Oscillatoriales</taxon>
        <taxon>Oscillatoriaceae</taxon>
        <taxon>Phormidium</taxon>
    </lineage>
</organism>
<dbReference type="InterPro" id="IPR051396">
    <property type="entry name" value="Bact_Antivir_Def_Nuclease"/>
</dbReference>
<accession>K9VKJ7</accession>
<dbReference type="InterPro" id="IPR027417">
    <property type="entry name" value="P-loop_NTPase"/>
</dbReference>
<dbReference type="InterPro" id="IPR038729">
    <property type="entry name" value="Rad50/SbcC_AAA"/>
</dbReference>
<evidence type="ECO:0000259" key="1">
    <source>
        <dbReference type="Pfam" id="PF13175"/>
    </source>
</evidence>
<dbReference type="AlphaFoldDB" id="K9VKJ7"/>
<dbReference type="eggNOG" id="COG0497">
    <property type="taxonomic scope" value="Bacteria"/>
</dbReference>
<dbReference type="PANTHER" id="PTHR43581:SF4">
    <property type="entry name" value="ATP_GTP PHOSPHATASE"/>
    <property type="match status" value="1"/>
</dbReference>
<sequence length="407" mass="47097">MLKELHLKQVGTAPQFDVEFADRINLFTGDNGLGKTFLLDVAWWVLTGKWADSPAWPQQGQGNSPEITSLLSNQKKSDKYRSLFSFSEQKWLDIGKYSSFKGLIIYVRVDGFSVLDPARNRLAAYHFNYDSLWNGLINSEGKFICNGLIHDWVNWQRQPDRSQFQLLSRVIKQLSPDADEWMEPGEPIRVSVEDVREIPTLNFPYGNVPIIYASAGIKRILGLAYLLVWTWYEHTMASKLRQQEPLDQIIILIDEVEAHLHPQWQRSILPAILEVATNLENEMKLQLIATTHSPLLLASIEPQFDEEQDKLFLFELQGKNVTLNEVPWTKHGDAVGWLTSDIFGLKQARSREAEIAIEAAYTFMRGESMETFPEYLRTKEQIHQELLRVLPEHDRFWPRWIVSTEVE</sequence>
<name>K9VKJ7_9CYAN</name>
<feature type="domain" description="Endonuclease GajA/Old nuclease/RecF-like AAA" evidence="1">
    <location>
        <begin position="207"/>
        <end position="295"/>
    </location>
</feature>
<dbReference type="Pfam" id="PF13476">
    <property type="entry name" value="AAA_23"/>
    <property type="match status" value="1"/>
</dbReference>
<dbReference type="RefSeq" id="WP_015177035.1">
    <property type="nucleotide sequence ID" value="NC_019729.1"/>
</dbReference>
<dbReference type="SUPFAM" id="SSF52540">
    <property type="entry name" value="P-loop containing nucleoside triphosphate hydrolases"/>
    <property type="match status" value="1"/>
</dbReference>
<dbReference type="OrthoDB" id="9784297at2"/>
<protein>
    <recommendedName>
        <fullName evidence="5">ATPase AAA-type core domain-containing protein</fullName>
    </recommendedName>
</protein>
<reference evidence="3 4" key="1">
    <citation type="submission" date="2012-05" db="EMBL/GenBank/DDBJ databases">
        <title>Finished chromosome of genome of Oscillatoria sp. PCC 7112.</title>
        <authorList>
            <consortium name="US DOE Joint Genome Institute"/>
            <person name="Gugger M."/>
            <person name="Coursin T."/>
            <person name="Rippka R."/>
            <person name="Tandeau De Marsac N."/>
            <person name="Huntemann M."/>
            <person name="Wei C.-L."/>
            <person name="Han J."/>
            <person name="Detter J.C."/>
            <person name="Han C."/>
            <person name="Tapia R."/>
            <person name="Davenport K."/>
            <person name="Daligault H."/>
            <person name="Erkkila T."/>
            <person name="Gu W."/>
            <person name="Munk A.C.C."/>
            <person name="Teshima H."/>
            <person name="Xu Y."/>
            <person name="Chain P."/>
            <person name="Chen A."/>
            <person name="Krypides N."/>
            <person name="Mavromatis K."/>
            <person name="Markowitz V."/>
            <person name="Szeto E."/>
            <person name="Ivanova N."/>
            <person name="Mikhailova N."/>
            <person name="Ovchinnikova G."/>
            <person name="Pagani I."/>
            <person name="Pati A."/>
            <person name="Goodwin L."/>
            <person name="Peters L."/>
            <person name="Pitluck S."/>
            <person name="Woyke T."/>
            <person name="Kerfeld C."/>
        </authorList>
    </citation>
    <scope>NUCLEOTIDE SEQUENCE [LARGE SCALE GENOMIC DNA]</scope>
    <source>
        <strain evidence="3 4">PCC 7112</strain>
    </source>
</reference>